<dbReference type="AlphaFoldDB" id="D4F2V6"/>
<protein>
    <submittedName>
        <fullName evidence="1">Uncharacterized protein</fullName>
    </submittedName>
</protein>
<dbReference type="Proteomes" id="UP000003692">
    <property type="component" value="Unassembled WGS sequence"/>
</dbReference>
<dbReference type="EMBL" id="ADGK01000046">
    <property type="protein sequence ID" value="EFE23902.1"/>
    <property type="molecule type" value="Genomic_DNA"/>
</dbReference>
<proteinExistence type="predicted"/>
<evidence type="ECO:0000313" key="2">
    <source>
        <dbReference type="Proteomes" id="UP000003692"/>
    </source>
</evidence>
<evidence type="ECO:0000313" key="1">
    <source>
        <dbReference type="EMBL" id="EFE23902.1"/>
    </source>
</evidence>
<comment type="caution">
    <text evidence="1">The sequence shown here is derived from an EMBL/GenBank/DDBJ whole genome shotgun (WGS) entry which is preliminary data.</text>
</comment>
<dbReference type="HOGENOM" id="CLU_2896935_0_0_6"/>
<name>D4F2V6_EDWTA</name>
<organism evidence="1 2">
    <name type="scientific">Edwardsiella tarda ATCC 23685</name>
    <dbReference type="NCBI Taxonomy" id="500638"/>
    <lineage>
        <taxon>Bacteria</taxon>
        <taxon>Pseudomonadati</taxon>
        <taxon>Pseudomonadota</taxon>
        <taxon>Gammaproteobacteria</taxon>
        <taxon>Enterobacterales</taxon>
        <taxon>Hafniaceae</taxon>
        <taxon>Edwardsiella</taxon>
    </lineage>
</organism>
<sequence length="62" mass="6909">MALANGFDQSLGDFFFTPSQHYTGKKRFAADAAFLFILRVANVRARCGHDRQGRVDGKQSES</sequence>
<reference evidence="1 2" key="1">
    <citation type="submission" date="2010-02" db="EMBL/GenBank/DDBJ databases">
        <authorList>
            <person name="Weinstock G."/>
            <person name="Sodergren E."/>
            <person name="Clifton S."/>
            <person name="Fulton L."/>
            <person name="Fulton B."/>
            <person name="Courtney L."/>
            <person name="Fronick C."/>
            <person name="Harrison M."/>
            <person name="Strong C."/>
            <person name="Farmer C."/>
            <person name="Delahaunty K."/>
            <person name="Markovic C."/>
            <person name="Hall O."/>
            <person name="Minx P."/>
            <person name="Tomlinson C."/>
            <person name="Mitreva M."/>
            <person name="Nelson J."/>
            <person name="Hou S."/>
            <person name="Wollam A."/>
            <person name="Pepin K.H."/>
            <person name="Johnson M."/>
            <person name="Bhonagiri V."/>
            <person name="Zhang X."/>
            <person name="Suruliraj S."/>
            <person name="Warren W."/>
            <person name="Chinwalla A."/>
            <person name="Mardis E.R."/>
            <person name="Wilson R.K."/>
        </authorList>
    </citation>
    <scope>NUCLEOTIDE SEQUENCE [LARGE SCALE GENOMIC DNA]</scope>
    <source>
        <strain evidence="1 2">ATCC 23685</strain>
    </source>
</reference>
<gene>
    <name evidence="1" type="ORF">EDWATA_01057</name>
</gene>
<accession>D4F2V6</accession>